<protein>
    <submittedName>
        <fullName evidence="1">Uncharacterized protein</fullName>
    </submittedName>
</protein>
<dbReference type="AlphaFoldDB" id="A0A0E9VWT1"/>
<name>A0A0E9VWT1_ANGAN</name>
<sequence>MNQKKVGFAHFEETNKTCFFLTFNPGLSWTHCRSSLY</sequence>
<organism evidence="1">
    <name type="scientific">Anguilla anguilla</name>
    <name type="common">European freshwater eel</name>
    <name type="synonym">Muraena anguilla</name>
    <dbReference type="NCBI Taxonomy" id="7936"/>
    <lineage>
        <taxon>Eukaryota</taxon>
        <taxon>Metazoa</taxon>
        <taxon>Chordata</taxon>
        <taxon>Craniata</taxon>
        <taxon>Vertebrata</taxon>
        <taxon>Euteleostomi</taxon>
        <taxon>Actinopterygii</taxon>
        <taxon>Neopterygii</taxon>
        <taxon>Teleostei</taxon>
        <taxon>Anguilliformes</taxon>
        <taxon>Anguillidae</taxon>
        <taxon>Anguilla</taxon>
    </lineage>
</organism>
<evidence type="ECO:0000313" key="1">
    <source>
        <dbReference type="EMBL" id="JAH82532.1"/>
    </source>
</evidence>
<reference evidence="1" key="2">
    <citation type="journal article" date="2015" name="Fish Shellfish Immunol.">
        <title>Early steps in the European eel (Anguilla anguilla)-Vibrio vulnificus interaction in the gills: Role of the RtxA13 toxin.</title>
        <authorList>
            <person name="Callol A."/>
            <person name="Pajuelo D."/>
            <person name="Ebbesson L."/>
            <person name="Teles M."/>
            <person name="MacKenzie S."/>
            <person name="Amaro C."/>
        </authorList>
    </citation>
    <scope>NUCLEOTIDE SEQUENCE</scope>
</reference>
<proteinExistence type="predicted"/>
<accession>A0A0E9VWT1</accession>
<dbReference type="EMBL" id="GBXM01026045">
    <property type="protein sequence ID" value="JAH82532.1"/>
    <property type="molecule type" value="Transcribed_RNA"/>
</dbReference>
<reference evidence="1" key="1">
    <citation type="submission" date="2014-11" db="EMBL/GenBank/DDBJ databases">
        <authorList>
            <person name="Amaro Gonzalez C."/>
        </authorList>
    </citation>
    <scope>NUCLEOTIDE SEQUENCE</scope>
</reference>